<dbReference type="InterPro" id="IPR005644">
    <property type="entry name" value="NolW-like"/>
</dbReference>
<comment type="subcellular location">
    <subcellularLocation>
        <location evidence="1 10">Cell outer membrane</location>
    </subcellularLocation>
</comment>
<evidence type="ECO:0000313" key="14">
    <source>
        <dbReference type="EMBL" id="MDM8562258.1"/>
    </source>
</evidence>
<comment type="caution">
    <text evidence="14">The sequence shown here is derived from an EMBL/GenBank/DDBJ whole genome shotgun (WGS) entry which is preliminary data.</text>
</comment>
<protein>
    <submittedName>
        <fullName evidence="14">Type II secretion system secretin GspD</fullName>
    </submittedName>
</protein>
<feature type="domain" description="NolW-like" evidence="12">
    <location>
        <begin position="106"/>
        <end position="164"/>
    </location>
</feature>
<dbReference type="InterPro" id="IPR038591">
    <property type="entry name" value="NolW-like_sf"/>
</dbReference>
<feature type="non-terminal residue" evidence="14">
    <location>
        <position position="1"/>
    </location>
</feature>
<keyword evidence="7" id="KW-0653">Protein transport</keyword>
<keyword evidence="8" id="KW-0472">Membrane</keyword>
<dbReference type="PANTHER" id="PTHR30332">
    <property type="entry name" value="PROBABLE GENERAL SECRETION PATHWAY PROTEIN D"/>
    <property type="match status" value="1"/>
</dbReference>
<evidence type="ECO:0000256" key="5">
    <source>
        <dbReference type="ARBA" id="ARBA00022692"/>
    </source>
</evidence>
<evidence type="ECO:0000256" key="2">
    <source>
        <dbReference type="ARBA" id="ARBA00006980"/>
    </source>
</evidence>
<evidence type="ECO:0000313" key="15">
    <source>
        <dbReference type="Proteomes" id="UP001171945"/>
    </source>
</evidence>
<keyword evidence="6" id="KW-0732">Signal</keyword>
<sequence length="642" mass="70152">SFISASEVMLNFRDTDINDLINVISEVTEKTFVVDPRVKGKVTVISNEPMDGDQVYDVFLSILSVHGFTAIPTGAIIKIIPENLAKSQNSPVLSANEIGESDAIVTQVIQIKHVSAPQLIPLLRPLIRQQGHLVAYPTNNTLVISDHANNIQRLLKIIRRIDHADKEEIEVIVLEHASAAELVRVITTLEQGAKAKKTKNTLSIIADERTNSLLISGNSATRLRLRTLITHLDTPIPSVGNTQVIYLRYAEAKDLVKVLKGVSESMVEKTKSSKTQTTPKGAVKTNIQADEITNSLIITATPAIQKNLQTVIRQLDIRRAQVLVEAIIAEISTDMARELGVQWLFYGTKNASPVGLSNFDNTGTSIVDLGSAAYQNNTPPNLGAGAFLGLGLFGSHILDFAVMLKLLASDTNTNVLSTPSLLTLDNQEAEIVVGQNVPFVTGQYTSTGATSNVTNPFQTIQREDIGIKLKVKPQINKGNAIKLEIEQEVSSISHSSQTARDLVTNKRTIKTTVIVEDGNMVVLGGLIDEDLQQTSQKVPGLGDLPVIGSLFRSQTTKKIKRNLMVFLHPVIVRDAASESIISRNKYDYMRTQQIEQQAQGLPLMSASEIPVLPNLDDFLTVLPGDHALSPIELEPQLYKNEF</sequence>
<name>A0ABT7VSL6_9GAMM</name>
<evidence type="ECO:0000256" key="10">
    <source>
        <dbReference type="RuleBase" id="RU004004"/>
    </source>
</evidence>
<dbReference type="InterPro" id="IPR049371">
    <property type="entry name" value="GspD-like_N0"/>
</dbReference>
<keyword evidence="15" id="KW-1185">Reference proteome</keyword>
<comment type="similarity">
    <text evidence="2">Belongs to the bacterial secretin family. GSP D subfamily.</text>
</comment>
<dbReference type="InterPro" id="IPR004846">
    <property type="entry name" value="T2SS/T3SS_dom"/>
</dbReference>
<dbReference type="PRINTS" id="PR01032">
    <property type="entry name" value="PHAGEIV"/>
</dbReference>
<feature type="domain" description="GspD-like N0" evidence="13">
    <location>
        <begin position="10"/>
        <end position="79"/>
    </location>
</feature>
<keyword evidence="3 10" id="KW-0813">Transport</keyword>
<organism evidence="14 15">
    <name type="scientific">Candidatus Marithioploca araucensis</name>
    <dbReference type="NCBI Taxonomy" id="70273"/>
    <lineage>
        <taxon>Bacteria</taxon>
        <taxon>Pseudomonadati</taxon>
        <taxon>Pseudomonadota</taxon>
        <taxon>Gammaproteobacteria</taxon>
        <taxon>Thiotrichales</taxon>
        <taxon>Thiotrichaceae</taxon>
        <taxon>Candidatus Marithioploca</taxon>
    </lineage>
</organism>
<feature type="domain" description="NolW-like" evidence="12">
    <location>
        <begin position="170"/>
        <end position="237"/>
    </location>
</feature>
<evidence type="ECO:0000259" key="13">
    <source>
        <dbReference type="Pfam" id="PF21305"/>
    </source>
</evidence>
<evidence type="ECO:0000256" key="7">
    <source>
        <dbReference type="ARBA" id="ARBA00022927"/>
    </source>
</evidence>
<dbReference type="PANTHER" id="PTHR30332:SF24">
    <property type="entry name" value="SECRETIN GSPD-RELATED"/>
    <property type="match status" value="1"/>
</dbReference>
<evidence type="ECO:0000256" key="9">
    <source>
        <dbReference type="ARBA" id="ARBA00023237"/>
    </source>
</evidence>
<evidence type="ECO:0000259" key="12">
    <source>
        <dbReference type="Pfam" id="PF03958"/>
    </source>
</evidence>
<dbReference type="Pfam" id="PF21305">
    <property type="entry name" value="type_II_gspD_N0"/>
    <property type="match status" value="1"/>
</dbReference>
<evidence type="ECO:0000256" key="6">
    <source>
        <dbReference type="ARBA" id="ARBA00022729"/>
    </source>
</evidence>
<dbReference type="Proteomes" id="UP001171945">
    <property type="component" value="Unassembled WGS sequence"/>
</dbReference>
<dbReference type="InterPro" id="IPR050810">
    <property type="entry name" value="Bact_Secretion_Sys_Channel"/>
</dbReference>
<keyword evidence="4" id="KW-1134">Transmembrane beta strand</keyword>
<evidence type="ECO:0000256" key="8">
    <source>
        <dbReference type="ARBA" id="ARBA00023136"/>
    </source>
</evidence>
<accession>A0ABT7VSL6</accession>
<dbReference type="Pfam" id="PF00263">
    <property type="entry name" value="Secretin"/>
    <property type="match status" value="1"/>
</dbReference>
<dbReference type="InterPro" id="IPR013356">
    <property type="entry name" value="T2SS_GspD"/>
</dbReference>
<dbReference type="EMBL" id="JAUCGM010000099">
    <property type="protein sequence ID" value="MDM8562258.1"/>
    <property type="molecule type" value="Genomic_DNA"/>
</dbReference>
<proteinExistence type="inferred from homology"/>
<dbReference type="NCBIfam" id="TIGR02517">
    <property type="entry name" value="type_II_gspD"/>
    <property type="match status" value="1"/>
</dbReference>
<gene>
    <name evidence="14" type="primary">gspD</name>
    <name evidence="14" type="ORF">QUF54_02775</name>
</gene>
<dbReference type="InterPro" id="IPR001775">
    <property type="entry name" value="GspD/PilQ"/>
</dbReference>
<evidence type="ECO:0000259" key="11">
    <source>
        <dbReference type="Pfam" id="PF00263"/>
    </source>
</evidence>
<evidence type="ECO:0000256" key="1">
    <source>
        <dbReference type="ARBA" id="ARBA00004442"/>
    </source>
</evidence>
<feature type="domain" description="Type II/III secretion system secretin-like" evidence="11">
    <location>
        <begin position="407"/>
        <end position="573"/>
    </location>
</feature>
<dbReference type="PRINTS" id="PR00811">
    <property type="entry name" value="BCTERIALGSPD"/>
</dbReference>
<dbReference type="Gene3D" id="3.30.1370.120">
    <property type="match status" value="3"/>
</dbReference>
<feature type="domain" description="NolW-like" evidence="12">
    <location>
        <begin position="242"/>
        <end position="321"/>
    </location>
</feature>
<evidence type="ECO:0000256" key="3">
    <source>
        <dbReference type="ARBA" id="ARBA00022448"/>
    </source>
</evidence>
<evidence type="ECO:0000256" key="4">
    <source>
        <dbReference type="ARBA" id="ARBA00022452"/>
    </source>
</evidence>
<dbReference type="Pfam" id="PF03958">
    <property type="entry name" value="Secretin_N"/>
    <property type="match status" value="3"/>
</dbReference>
<keyword evidence="5" id="KW-0812">Transmembrane</keyword>
<keyword evidence="9" id="KW-0998">Cell outer membrane</keyword>
<reference evidence="14" key="1">
    <citation type="submission" date="2023-06" db="EMBL/GenBank/DDBJ databases">
        <title>Uncultivated large filamentous bacteria from sulfidic sediments reveal new species and different genomic features in energy metabolism and defense.</title>
        <authorList>
            <person name="Fonseca A."/>
        </authorList>
    </citation>
    <scope>NUCLEOTIDE SEQUENCE</scope>
    <source>
        <strain evidence="14">HSG4</strain>
    </source>
</reference>